<evidence type="ECO:0000313" key="1">
    <source>
        <dbReference type="EMBL" id="KAG7092064.1"/>
    </source>
</evidence>
<accession>A0A9P7RYC1</accession>
<name>A0A9P7RYC1_9AGAR</name>
<dbReference type="RefSeq" id="XP_043008534.1">
    <property type="nucleotide sequence ID" value="XM_043153250.1"/>
</dbReference>
<dbReference type="GeneID" id="66077521"/>
<gene>
    <name evidence="1" type="ORF">E1B28_008445</name>
</gene>
<organism evidence="1 2">
    <name type="scientific">Marasmius oreades</name>
    <name type="common">fairy-ring Marasmius</name>
    <dbReference type="NCBI Taxonomy" id="181124"/>
    <lineage>
        <taxon>Eukaryota</taxon>
        <taxon>Fungi</taxon>
        <taxon>Dikarya</taxon>
        <taxon>Basidiomycota</taxon>
        <taxon>Agaricomycotina</taxon>
        <taxon>Agaricomycetes</taxon>
        <taxon>Agaricomycetidae</taxon>
        <taxon>Agaricales</taxon>
        <taxon>Marasmiineae</taxon>
        <taxon>Marasmiaceae</taxon>
        <taxon>Marasmius</taxon>
    </lineage>
</organism>
<comment type="caution">
    <text evidence="1">The sequence shown here is derived from an EMBL/GenBank/DDBJ whole genome shotgun (WGS) entry which is preliminary data.</text>
</comment>
<protein>
    <submittedName>
        <fullName evidence="1">Uncharacterized protein</fullName>
    </submittedName>
</protein>
<dbReference type="Proteomes" id="UP001049176">
    <property type="component" value="Chromosome 5"/>
</dbReference>
<keyword evidence="2" id="KW-1185">Reference proteome</keyword>
<proteinExistence type="predicted"/>
<evidence type="ECO:0000313" key="2">
    <source>
        <dbReference type="Proteomes" id="UP001049176"/>
    </source>
</evidence>
<reference evidence="1" key="1">
    <citation type="journal article" date="2021" name="Genome Biol. Evol.">
        <title>The assembled and annotated genome of the fairy-ring fungus Marasmius oreades.</title>
        <authorList>
            <person name="Hiltunen M."/>
            <person name="Ament-Velasquez S.L."/>
            <person name="Johannesson H."/>
        </authorList>
    </citation>
    <scope>NUCLEOTIDE SEQUENCE</scope>
    <source>
        <strain evidence="1">03SP1</strain>
    </source>
</reference>
<dbReference type="OrthoDB" id="2979349at2759"/>
<dbReference type="KEGG" id="more:E1B28_008445"/>
<dbReference type="AlphaFoldDB" id="A0A9P7RYC1"/>
<sequence length="506" mass="56037">MASNGLRILEDVGLAADMMHVPTNNTIFAQNTVKRTAFSPFPVAPSVPLINALPTAPFPTYHSSHNPFLSSTDRQADLGRPLSTHPVSHETPTQYVPGMTIHHHPDPGTVPYMQPQWNQFLSNAHISRTPIPLVLPHVIRYSLDAVSQKDLANALAQLKEQPVLMGAENLASWDEAIRLTIVQLGLFPHICGEPADSVRCTWHNTPIYPLDEPTPITSEEDRAEFKKWESNDFMVLSIITAKISDDAKRQLPCTVGEDGSCISARSFYDTIHTTWGTTNLARLQTIRNALFQTVANDIGKVDGYVQTYWDQILLIKRGMHRDLEWGDVIFHFASGLPQNSVLSVAKDTINCLSYSLCTRATFDDAIHNVQDVMIQYQIWHNQLIDVLTGTLAPNGGVKRKGRHIHCTNGHWHFADAECSRCATEKKEIMSTTTATTKSVTTKPAIATESNKPNVSLCTAGVILQMGSSSLEDPPLVSLHKKDLATYLELTQCFSNILDTASSFHII</sequence>
<dbReference type="EMBL" id="CM032185">
    <property type="protein sequence ID" value="KAG7092064.1"/>
    <property type="molecule type" value="Genomic_DNA"/>
</dbReference>